<protein>
    <submittedName>
        <fullName evidence="1">Uncharacterized protein</fullName>
    </submittedName>
</protein>
<reference evidence="1" key="2">
    <citation type="journal article" date="2015" name="Fish Shellfish Immunol.">
        <title>Early steps in the European eel (Anguilla anguilla)-Vibrio vulnificus interaction in the gills: Role of the RtxA13 toxin.</title>
        <authorList>
            <person name="Callol A."/>
            <person name="Pajuelo D."/>
            <person name="Ebbesson L."/>
            <person name="Teles M."/>
            <person name="MacKenzie S."/>
            <person name="Amaro C."/>
        </authorList>
    </citation>
    <scope>NUCLEOTIDE SEQUENCE</scope>
</reference>
<organism evidence="1">
    <name type="scientific">Anguilla anguilla</name>
    <name type="common">European freshwater eel</name>
    <name type="synonym">Muraena anguilla</name>
    <dbReference type="NCBI Taxonomy" id="7936"/>
    <lineage>
        <taxon>Eukaryota</taxon>
        <taxon>Metazoa</taxon>
        <taxon>Chordata</taxon>
        <taxon>Craniata</taxon>
        <taxon>Vertebrata</taxon>
        <taxon>Euteleostomi</taxon>
        <taxon>Actinopterygii</taxon>
        <taxon>Neopterygii</taxon>
        <taxon>Teleostei</taxon>
        <taxon>Anguilliformes</taxon>
        <taxon>Anguillidae</taxon>
        <taxon>Anguilla</taxon>
    </lineage>
</organism>
<proteinExistence type="predicted"/>
<reference evidence="1" key="1">
    <citation type="submission" date="2014-11" db="EMBL/GenBank/DDBJ databases">
        <authorList>
            <person name="Amaro Gonzalez C."/>
        </authorList>
    </citation>
    <scope>NUCLEOTIDE SEQUENCE</scope>
</reference>
<name>A0A0E9XYI0_ANGAN</name>
<evidence type="ECO:0000313" key="1">
    <source>
        <dbReference type="EMBL" id="JAI06906.1"/>
    </source>
</evidence>
<dbReference type="AlphaFoldDB" id="A0A0E9XYI0"/>
<sequence>MHSAPPGLLSWLCTLFKSAIQVHSLLSSSVTHHLE</sequence>
<accession>A0A0E9XYI0</accession>
<dbReference type="EMBL" id="GBXM01001672">
    <property type="protein sequence ID" value="JAI06906.1"/>
    <property type="molecule type" value="Transcribed_RNA"/>
</dbReference>
<dbReference type="EMBL" id="GBXM01001669">
    <property type="protein sequence ID" value="JAI06909.1"/>
    <property type="molecule type" value="Transcribed_RNA"/>
</dbReference>